<protein>
    <recommendedName>
        <fullName evidence="4">Secreted protein</fullName>
    </recommendedName>
</protein>
<sequence>MSKASLLSLVLFATMAALSLGVKIDGWKDYCPHGASIAWNMLTAYCNTGPMGPPWQCSQLDLNLCYAYDKEQGIYAKKK</sequence>
<dbReference type="Proteomes" id="UP001392437">
    <property type="component" value="Unassembled WGS sequence"/>
</dbReference>
<evidence type="ECO:0000256" key="1">
    <source>
        <dbReference type="SAM" id="SignalP"/>
    </source>
</evidence>
<keyword evidence="3" id="KW-1185">Reference proteome</keyword>
<accession>A0AAW0R414</accession>
<dbReference type="EMBL" id="JAQQWP010000003">
    <property type="protein sequence ID" value="KAK8123720.1"/>
    <property type="molecule type" value="Genomic_DNA"/>
</dbReference>
<name>A0AAW0R414_9PEZI</name>
<gene>
    <name evidence="2" type="ORF">PG999_003638</name>
</gene>
<dbReference type="AlphaFoldDB" id="A0AAW0R414"/>
<evidence type="ECO:0000313" key="2">
    <source>
        <dbReference type="EMBL" id="KAK8123720.1"/>
    </source>
</evidence>
<evidence type="ECO:0000313" key="3">
    <source>
        <dbReference type="Proteomes" id="UP001392437"/>
    </source>
</evidence>
<reference evidence="2 3" key="1">
    <citation type="submission" date="2023-01" db="EMBL/GenBank/DDBJ databases">
        <title>Analysis of 21 Apiospora genomes using comparative genomics revels a genus with tremendous synthesis potential of carbohydrate active enzymes and secondary metabolites.</title>
        <authorList>
            <person name="Sorensen T."/>
        </authorList>
    </citation>
    <scope>NUCLEOTIDE SEQUENCE [LARGE SCALE GENOMIC DNA]</scope>
    <source>
        <strain evidence="2 3">CBS 117206</strain>
    </source>
</reference>
<feature type="signal peptide" evidence="1">
    <location>
        <begin position="1"/>
        <end position="21"/>
    </location>
</feature>
<feature type="chain" id="PRO_5043990540" description="Secreted protein" evidence="1">
    <location>
        <begin position="22"/>
        <end position="79"/>
    </location>
</feature>
<comment type="caution">
    <text evidence="2">The sequence shown here is derived from an EMBL/GenBank/DDBJ whole genome shotgun (WGS) entry which is preliminary data.</text>
</comment>
<keyword evidence="1" id="KW-0732">Signal</keyword>
<proteinExistence type="predicted"/>
<organism evidence="2 3">
    <name type="scientific">Apiospora kogelbergensis</name>
    <dbReference type="NCBI Taxonomy" id="1337665"/>
    <lineage>
        <taxon>Eukaryota</taxon>
        <taxon>Fungi</taxon>
        <taxon>Dikarya</taxon>
        <taxon>Ascomycota</taxon>
        <taxon>Pezizomycotina</taxon>
        <taxon>Sordariomycetes</taxon>
        <taxon>Xylariomycetidae</taxon>
        <taxon>Amphisphaeriales</taxon>
        <taxon>Apiosporaceae</taxon>
        <taxon>Apiospora</taxon>
    </lineage>
</organism>
<evidence type="ECO:0008006" key="4">
    <source>
        <dbReference type="Google" id="ProtNLM"/>
    </source>
</evidence>